<accession>A0A9X3S6U0</accession>
<dbReference type="Pfam" id="PF03704">
    <property type="entry name" value="BTAD"/>
    <property type="match status" value="1"/>
</dbReference>
<comment type="caution">
    <text evidence="2">The sequence shown here is derived from an EMBL/GenBank/DDBJ whole genome shotgun (WGS) entry which is preliminary data.</text>
</comment>
<dbReference type="SUPFAM" id="SSF46894">
    <property type="entry name" value="C-terminal effector domain of the bipartite response regulators"/>
    <property type="match status" value="1"/>
</dbReference>
<dbReference type="PANTHER" id="PTHR47691">
    <property type="entry name" value="REGULATOR-RELATED"/>
    <property type="match status" value="1"/>
</dbReference>
<evidence type="ECO:0000259" key="1">
    <source>
        <dbReference type="SMART" id="SM01043"/>
    </source>
</evidence>
<dbReference type="GO" id="GO:0006355">
    <property type="term" value="P:regulation of DNA-templated transcription"/>
    <property type="evidence" value="ECO:0007669"/>
    <property type="project" value="InterPro"/>
</dbReference>
<evidence type="ECO:0000313" key="3">
    <source>
        <dbReference type="Proteomes" id="UP001149140"/>
    </source>
</evidence>
<dbReference type="InterPro" id="IPR027417">
    <property type="entry name" value="P-loop_NTPase"/>
</dbReference>
<dbReference type="SUPFAM" id="SSF48452">
    <property type="entry name" value="TPR-like"/>
    <property type="match status" value="2"/>
</dbReference>
<dbReference type="InterPro" id="IPR005158">
    <property type="entry name" value="BTAD"/>
</dbReference>
<name>A0A9X3S6U0_9ACTN</name>
<dbReference type="PRINTS" id="PR00364">
    <property type="entry name" value="DISEASERSIST"/>
</dbReference>
<dbReference type="RefSeq" id="WP_270046457.1">
    <property type="nucleotide sequence ID" value="NZ_JAPDOD010000093.1"/>
</dbReference>
<dbReference type="AlphaFoldDB" id="A0A9X3S6U0"/>
<sequence length="917" mass="98728">MEPVTIRLCGPLELRVGERRLEAELPSRQGRMAFAYLALHRDRETSRDELIDALWPEPSNSQALLTALLSRLRHALPPGMLHGRARLSLELGEAPWVDVEAAAAAPAAAERSLARGDPATALRTASATLEILRHPLLPGVERDWLDAPRRELDEAAAALLELEGRAALALGDGLRAEAAARRLVDREPYRESGHALLIECHAARGEISKALNAYDALRTRLREELGTVPGPRLRALGERLLREEVDPHPLPRPATPLVGRDADVARVVERLKDPATRILTLLGPGGVGKTRLALEAAERVAASFRDGVRVAWLDPVAEPAYVQATLARAVGGEAGQDPAHLLSDARLLLVADNFEHVIEAAPGLAAIAEGCPGVTVLVTSRERLRLRAERLFHVEPLGADAVTLFAERAQALDADFQVTPAVAGLCAQLDGLPLAIELAAAWTSSYPVEEIARRHRELLGRADAAARDLPPRQRTLHATLEWSLNRLSAAEREAFVAFAVFNGGAPVASAEAVIGGRLEPLVAKSLVRCRGGRAAMLTTLREYAAPAIGDAIRRRHAQWCLELAREHGPGMLSFEAAPEQALERELGNLRAALVWSAMHAPRLHADLCAELRRFWWGSGRADEGLRELDRARPATPAARAALLHGRAVLSPFGSPERRRDAEAAIHAFAALGDRPGEIEATFALIEAELNDGEWERAERLGQRALVLAGDDPLWRGRALSFVTFASGAIARARETIDESVRCLSAAGATVEVAMILSSVAFLAIRDEAYDEAAELLDEALDAARAGGAGAHRIAQIRGNQGLVALFTGRHAAAERAFRDELEHGREGRFRNVLPEGLLGLAGVAAAMGEHLRSARLAGAAEACTTAAIFAVDELVLERVRKRFLVPACAAFGDARWRRAERAGASLSPREAVTEALA</sequence>
<organism evidence="2 3">
    <name type="scientific">Solirubrobacter ginsenosidimutans</name>
    <dbReference type="NCBI Taxonomy" id="490573"/>
    <lineage>
        <taxon>Bacteria</taxon>
        <taxon>Bacillati</taxon>
        <taxon>Actinomycetota</taxon>
        <taxon>Thermoleophilia</taxon>
        <taxon>Solirubrobacterales</taxon>
        <taxon>Solirubrobacteraceae</taxon>
        <taxon>Solirubrobacter</taxon>
    </lineage>
</organism>
<dbReference type="Gene3D" id="1.25.40.10">
    <property type="entry name" value="Tetratricopeptide repeat domain"/>
    <property type="match status" value="2"/>
</dbReference>
<feature type="domain" description="Bacterial transcriptional activator" evidence="1">
    <location>
        <begin position="97"/>
        <end position="241"/>
    </location>
</feature>
<dbReference type="InterPro" id="IPR016032">
    <property type="entry name" value="Sig_transdc_resp-reg_C-effctor"/>
</dbReference>
<dbReference type="Gene3D" id="1.10.10.10">
    <property type="entry name" value="Winged helix-like DNA-binding domain superfamily/Winged helix DNA-binding domain"/>
    <property type="match status" value="1"/>
</dbReference>
<reference evidence="2" key="1">
    <citation type="submission" date="2022-10" db="EMBL/GenBank/DDBJ databases">
        <title>The WGS of Solirubrobacter ginsenosidimutans DSM 21036.</title>
        <authorList>
            <person name="Jiang Z."/>
        </authorList>
    </citation>
    <scope>NUCLEOTIDE SEQUENCE</scope>
    <source>
        <strain evidence="2">DSM 21036</strain>
    </source>
</reference>
<evidence type="ECO:0000313" key="2">
    <source>
        <dbReference type="EMBL" id="MDA0167207.1"/>
    </source>
</evidence>
<dbReference type="PANTHER" id="PTHR47691:SF3">
    <property type="entry name" value="HTH-TYPE TRANSCRIPTIONAL REGULATOR RV0890C-RELATED"/>
    <property type="match status" value="1"/>
</dbReference>
<proteinExistence type="predicted"/>
<dbReference type="SMART" id="SM01043">
    <property type="entry name" value="BTAD"/>
    <property type="match status" value="1"/>
</dbReference>
<protein>
    <recommendedName>
        <fullName evidence="1">Bacterial transcriptional activator domain-containing protein</fullName>
    </recommendedName>
</protein>
<dbReference type="EMBL" id="JAPDOD010000093">
    <property type="protein sequence ID" value="MDA0167207.1"/>
    <property type="molecule type" value="Genomic_DNA"/>
</dbReference>
<dbReference type="GO" id="GO:0003677">
    <property type="term" value="F:DNA binding"/>
    <property type="evidence" value="ECO:0007669"/>
    <property type="project" value="InterPro"/>
</dbReference>
<dbReference type="Proteomes" id="UP001149140">
    <property type="component" value="Unassembled WGS sequence"/>
</dbReference>
<dbReference type="SUPFAM" id="SSF52540">
    <property type="entry name" value="P-loop containing nucleoside triphosphate hydrolases"/>
    <property type="match status" value="1"/>
</dbReference>
<keyword evidence="3" id="KW-1185">Reference proteome</keyword>
<dbReference type="InterPro" id="IPR036388">
    <property type="entry name" value="WH-like_DNA-bd_sf"/>
</dbReference>
<gene>
    <name evidence="2" type="ORF">OM076_43505</name>
</gene>
<dbReference type="InterPro" id="IPR011990">
    <property type="entry name" value="TPR-like_helical_dom_sf"/>
</dbReference>